<evidence type="ECO:0000313" key="1">
    <source>
        <dbReference type="EMBL" id="RDX75148.1"/>
    </source>
</evidence>
<protein>
    <recommendedName>
        <fullName evidence="3">Retrotransposon gag domain-containing protein</fullName>
    </recommendedName>
</protein>
<evidence type="ECO:0008006" key="3">
    <source>
        <dbReference type="Google" id="ProtNLM"/>
    </source>
</evidence>
<sequence length="84" mass="9979">MISCWSISFKKASRGPPIVDLAEAFLKQYRYNEELAPNRTQLQRIIKRDTKTFKEYGQWWREVAAHVQPPLSEKEMVTMYIDTL</sequence>
<gene>
    <name evidence="1" type="ORF">CR513_45013</name>
</gene>
<dbReference type="Proteomes" id="UP000257109">
    <property type="component" value="Unassembled WGS sequence"/>
</dbReference>
<proteinExistence type="predicted"/>
<dbReference type="AlphaFoldDB" id="A0A371FA32"/>
<reference evidence="1" key="1">
    <citation type="submission" date="2018-05" db="EMBL/GenBank/DDBJ databases">
        <title>Draft genome of Mucuna pruriens seed.</title>
        <authorList>
            <person name="Nnadi N.E."/>
            <person name="Vos R."/>
            <person name="Hasami M.H."/>
            <person name="Devisetty U.K."/>
            <person name="Aguiy J.C."/>
        </authorList>
    </citation>
    <scope>NUCLEOTIDE SEQUENCE [LARGE SCALE GENOMIC DNA]</scope>
    <source>
        <strain evidence="1">JCA_2017</strain>
    </source>
</reference>
<organism evidence="1 2">
    <name type="scientific">Mucuna pruriens</name>
    <name type="common">Velvet bean</name>
    <name type="synonym">Dolichos pruriens</name>
    <dbReference type="NCBI Taxonomy" id="157652"/>
    <lineage>
        <taxon>Eukaryota</taxon>
        <taxon>Viridiplantae</taxon>
        <taxon>Streptophyta</taxon>
        <taxon>Embryophyta</taxon>
        <taxon>Tracheophyta</taxon>
        <taxon>Spermatophyta</taxon>
        <taxon>Magnoliopsida</taxon>
        <taxon>eudicotyledons</taxon>
        <taxon>Gunneridae</taxon>
        <taxon>Pentapetalae</taxon>
        <taxon>rosids</taxon>
        <taxon>fabids</taxon>
        <taxon>Fabales</taxon>
        <taxon>Fabaceae</taxon>
        <taxon>Papilionoideae</taxon>
        <taxon>50 kb inversion clade</taxon>
        <taxon>NPAAA clade</taxon>
        <taxon>indigoferoid/millettioid clade</taxon>
        <taxon>Phaseoleae</taxon>
        <taxon>Mucuna</taxon>
    </lineage>
</organism>
<accession>A0A371FA32</accession>
<comment type="caution">
    <text evidence="1">The sequence shown here is derived from an EMBL/GenBank/DDBJ whole genome shotgun (WGS) entry which is preliminary data.</text>
</comment>
<feature type="non-terminal residue" evidence="1">
    <location>
        <position position="1"/>
    </location>
</feature>
<dbReference type="OrthoDB" id="1750196at2759"/>
<name>A0A371FA32_MUCPR</name>
<keyword evidence="2" id="KW-1185">Reference proteome</keyword>
<evidence type="ECO:0000313" key="2">
    <source>
        <dbReference type="Proteomes" id="UP000257109"/>
    </source>
</evidence>
<dbReference type="EMBL" id="QJKJ01009927">
    <property type="protein sequence ID" value="RDX75148.1"/>
    <property type="molecule type" value="Genomic_DNA"/>
</dbReference>